<dbReference type="SUPFAM" id="SSF55073">
    <property type="entry name" value="Nucleotide cyclase"/>
    <property type="match status" value="1"/>
</dbReference>
<dbReference type="Proteomes" id="UP000001542">
    <property type="component" value="Unassembled WGS sequence"/>
</dbReference>
<dbReference type="Gene3D" id="3.30.70.1230">
    <property type="entry name" value="Nucleotide cyclase"/>
    <property type="match status" value="1"/>
</dbReference>
<reference evidence="2" key="2">
    <citation type="journal article" date="2007" name="Science">
        <title>Draft genome sequence of the sexually transmitted pathogen Trichomonas vaginalis.</title>
        <authorList>
            <person name="Carlton J.M."/>
            <person name="Hirt R.P."/>
            <person name="Silva J.C."/>
            <person name="Delcher A.L."/>
            <person name="Schatz M."/>
            <person name="Zhao Q."/>
            <person name="Wortman J.R."/>
            <person name="Bidwell S.L."/>
            <person name="Alsmark U.C.M."/>
            <person name="Besteiro S."/>
            <person name="Sicheritz-Ponten T."/>
            <person name="Noel C.J."/>
            <person name="Dacks J.B."/>
            <person name="Foster P.G."/>
            <person name="Simillion C."/>
            <person name="Van de Peer Y."/>
            <person name="Miranda-Saavedra D."/>
            <person name="Barton G.J."/>
            <person name="Westrop G.D."/>
            <person name="Mueller S."/>
            <person name="Dessi D."/>
            <person name="Fiori P.L."/>
            <person name="Ren Q."/>
            <person name="Paulsen I."/>
            <person name="Zhang H."/>
            <person name="Bastida-Corcuera F.D."/>
            <person name="Simoes-Barbosa A."/>
            <person name="Brown M.T."/>
            <person name="Hayes R.D."/>
            <person name="Mukherjee M."/>
            <person name="Okumura C.Y."/>
            <person name="Schneider R."/>
            <person name="Smith A.J."/>
            <person name="Vanacova S."/>
            <person name="Villalvazo M."/>
            <person name="Haas B.J."/>
            <person name="Pertea M."/>
            <person name="Feldblyum T.V."/>
            <person name="Utterback T.R."/>
            <person name="Shu C.L."/>
            <person name="Osoegawa K."/>
            <person name="de Jong P.J."/>
            <person name="Hrdy I."/>
            <person name="Horvathova L."/>
            <person name="Zubacova Z."/>
            <person name="Dolezal P."/>
            <person name="Malik S.B."/>
            <person name="Logsdon J.M. Jr."/>
            <person name="Henze K."/>
            <person name="Gupta A."/>
            <person name="Wang C.C."/>
            <person name="Dunne R.L."/>
            <person name="Upcroft J.A."/>
            <person name="Upcroft P."/>
            <person name="White O."/>
            <person name="Salzberg S.L."/>
            <person name="Tang P."/>
            <person name="Chiu C.-H."/>
            <person name="Lee Y.-S."/>
            <person name="Embley T.M."/>
            <person name="Coombs G.H."/>
            <person name="Mottram J.C."/>
            <person name="Tachezy J."/>
            <person name="Fraser-Liggett C.M."/>
            <person name="Johnson P.J."/>
        </authorList>
    </citation>
    <scope>NUCLEOTIDE SEQUENCE [LARGE SCALE GENOMIC DNA]</scope>
    <source>
        <strain evidence="2">G3</strain>
    </source>
</reference>
<evidence type="ECO:0000259" key="1">
    <source>
        <dbReference type="Pfam" id="PF00211"/>
    </source>
</evidence>
<feature type="domain" description="Guanylate cyclase" evidence="1">
    <location>
        <begin position="17"/>
        <end position="97"/>
    </location>
</feature>
<sequence>MYCFGTDFSHEMEFTPYIVHKIILVLRQMFDEAGKVSMSKNVEVNPCSAVGFGNVIIGIPGKEHPFLDVWGSAITDALDMIKVAQSNKIMIRKRVLEQNNLTGIMPELVIPMN</sequence>
<dbReference type="VEuPathDB" id="TrichDB:TVAG_196190"/>
<evidence type="ECO:0000313" key="3">
    <source>
        <dbReference type="Proteomes" id="UP000001542"/>
    </source>
</evidence>
<dbReference type="GO" id="GO:0035556">
    <property type="term" value="P:intracellular signal transduction"/>
    <property type="evidence" value="ECO:0007669"/>
    <property type="project" value="InterPro"/>
</dbReference>
<name>A2F4V1_TRIV3</name>
<protein>
    <recommendedName>
        <fullName evidence="1">Guanylate cyclase domain-containing protein</fullName>
    </recommendedName>
</protein>
<dbReference type="InParanoid" id="A2F4V1"/>
<gene>
    <name evidence="2" type="ORF">TVAG_196190</name>
</gene>
<dbReference type="InterPro" id="IPR029787">
    <property type="entry name" value="Nucleotide_cyclase"/>
</dbReference>
<evidence type="ECO:0000313" key="2">
    <source>
        <dbReference type="EMBL" id="EAY00059.1"/>
    </source>
</evidence>
<dbReference type="EMBL" id="DS113615">
    <property type="protein sequence ID" value="EAY00059.1"/>
    <property type="molecule type" value="Genomic_DNA"/>
</dbReference>
<dbReference type="Pfam" id="PF00211">
    <property type="entry name" value="Guanylate_cyc"/>
    <property type="match status" value="1"/>
</dbReference>
<dbReference type="KEGG" id="tva:4757877"/>
<dbReference type="GO" id="GO:0009190">
    <property type="term" value="P:cyclic nucleotide biosynthetic process"/>
    <property type="evidence" value="ECO:0007669"/>
    <property type="project" value="InterPro"/>
</dbReference>
<organism evidence="2 3">
    <name type="scientific">Trichomonas vaginalis (strain ATCC PRA-98 / G3)</name>
    <dbReference type="NCBI Taxonomy" id="412133"/>
    <lineage>
        <taxon>Eukaryota</taxon>
        <taxon>Metamonada</taxon>
        <taxon>Parabasalia</taxon>
        <taxon>Trichomonadida</taxon>
        <taxon>Trichomonadidae</taxon>
        <taxon>Trichomonas</taxon>
    </lineage>
</organism>
<proteinExistence type="predicted"/>
<accession>A2F4V1</accession>
<reference evidence="2" key="1">
    <citation type="submission" date="2006-10" db="EMBL/GenBank/DDBJ databases">
        <authorList>
            <person name="Amadeo P."/>
            <person name="Zhao Q."/>
            <person name="Wortman J."/>
            <person name="Fraser-Liggett C."/>
            <person name="Carlton J."/>
        </authorList>
    </citation>
    <scope>NUCLEOTIDE SEQUENCE</scope>
    <source>
        <strain evidence="2">G3</strain>
    </source>
</reference>
<keyword evidence="3" id="KW-1185">Reference proteome</keyword>
<dbReference type="VEuPathDB" id="TrichDB:TVAGG3_0088550"/>
<dbReference type="InterPro" id="IPR001054">
    <property type="entry name" value="A/G_cyclase"/>
</dbReference>
<dbReference type="RefSeq" id="XP_001312988.1">
    <property type="nucleotide sequence ID" value="XM_001312987.1"/>
</dbReference>
<dbReference type="AlphaFoldDB" id="A2F4V1"/>